<organism evidence="1 2">
    <name type="scientific">Paenibacillus flagellatus</name>
    <dbReference type="NCBI Taxonomy" id="2211139"/>
    <lineage>
        <taxon>Bacteria</taxon>
        <taxon>Bacillati</taxon>
        <taxon>Bacillota</taxon>
        <taxon>Bacilli</taxon>
        <taxon>Bacillales</taxon>
        <taxon>Paenibacillaceae</taxon>
        <taxon>Paenibacillus</taxon>
    </lineage>
</organism>
<sequence length="789" mass="87938">MPGAERLSAGDGRDVRVFGIRHLSPTGAYRLRAYLDRVRPQLVLVEGPSDATELIALITARGVVPPIAILAYTDRIPIQTLVFPLASYSPEYQAFLWAAENGARAAFIDLPSDAAVVLHERARRPSAEAEAGAEAEAEADAGRRDYYRRQHGLYERIAELAGEHDYESYWERHFEHNREPGSYRESIAVFSAEMRSLLADEERLADPHEAAYNAIRESYMRRRIREAMAEGCDPDRIVVVTGAYHASTLSLGSELPAMTDRELRELPRASTKLTLMPYSYYKLSSHSGYGAGNPAPAYFELMWHCMRSGEAERLPALYLSAVAASMREEGTFRSTASVIEAVRLAESLASLRGGSMPTWKDLRDAAVVCLGFGELSAVAEALTRADVGTAIGSLPEGVSQTPIQDDFNRHLKKLKLEKYKSAVAQDLELDLRENRRVQSEEAALLDLNRSTLLHRLRLLDIGFARKQPVKQDGATWAEHWVLQWTPEAEIRMVESTLKGETIEWAAAFVIQERLDACRDIREASRIVREACECGLPEAMDGARATLQRLAVDSGSFAQLAGAAHELSVLLRYGDVRRMDTASLEPLLAQLFLRAALLLVEAAACSDEASGEIVGAMNELHAVSQEHFELVDDALWLRRLSELAARDDRNAKLSGLAFAILLERNEAEDERIAQEVSRRLSPGIPADIGAGWFEGLSMRNRYALLSRSVLWKQLDEYIRSLDDDQFRRALVFLRRAFGSFEAREKTSLAETMGELWGLGGLQSADLLQRPLSEEERGKLDELNEFDFGDL</sequence>
<dbReference type="EMBL" id="QJVJ01000020">
    <property type="protein sequence ID" value="PYI50317.1"/>
    <property type="molecule type" value="Genomic_DNA"/>
</dbReference>
<name>A0A2V5KJ09_9BACL</name>
<dbReference type="OrthoDB" id="9768066at2"/>
<evidence type="ECO:0000313" key="1">
    <source>
        <dbReference type="EMBL" id="PYI50317.1"/>
    </source>
</evidence>
<protein>
    <submittedName>
        <fullName evidence="1">Uncharacterized protein</fullName>
    </submittedName>
</protein>
<dbReference type="Proteomes" id="UP000247476">
    <property type="component" value="Unassembled WGS sequence"/>
</dbReference>
<accession>A0A2V5KJ09</accession>
<comment type="caution">
    <text evidence="1">The sequence shown here is derived from an EMBL/GenBank/DDBJ whole genome shotgun (WGS) entry which is preliminary data.</text>
</comment>
<dbReference type="RefSeq" id="WP_110843752.1">
    <property type="nucleotide sequence ID" value="NZ_QJVJ01000020.1"/>
</dbReference>
<gene>
    <name evidence="1" type="ORF">DLM86_30065</name>
</gene>
<keyword evidence="2" id="KW-1185">Reference proteome</keyword>
<dbReference type="InterPro" id="IPR043737">
    <property type="entry name" value="DUF5682"/>
</dbReference>
<dbReference type="AlphaFoldDB" id="A0A2V5KJ09"/>
<evidence type="ECO:0000313" key="2">
    <source>
        <dbReference type="Proteomes" id="UP000247476"/>
    </source>
</evidence>
<reference evidence="1 2" key="1">
    <citation type="submission" date="2018-05" db="EMBL/GenBank/DDBJ databases">
        <title>Paenibacillus flagellatus sp. nov., isolated from selenium mineral soil.</title>
        <authorList>
            <person name="Dai X."/>
        </authorList>
    </citation>
    <scope>NUCLEOTIDE SEQUENCE [LARGE SCALE GENOMIC DNA]</scope>
    <source>
        <strain evidence="1 2">DXL2</strain>
    </source>
</reference>
<dbReference type="Pfam" id="PF18934">
    <property type="entry name" value="DUF5682"/>
    <property type="match status" value="1"/>
</dbReference>
<proteinExistence type="predicted"/>